<sequence>MERKTLGLFLMLLIVLAAEEMVMRSEAKTCEVPSGKFSGGCIGTNGNQQCDKVCRRLDGLLSGRCKGLKCFCTKVC</sequence>
<dbReference type="KEGG" id="qsa:O6P43_032289"/>
<feature type="domain" description="Knottins-like" evidence="5">
    <location>
        <begin position="29"/>
        <end position="76"/>
    </location>
</feature>
<dbReference type="Gene3D" id="3.30.30.10">
    <property type="entry name" value="Knottin, scorpion toxin-like"/>
    <property type="match status" value="1"/>
</dbReference>
<keyword evidence="7" id="KW-1185">Reference proteome</keyword>
<protein>
    <submittedName>
        <fullName evidence="6">Defensin-like protein</fullName>
    </submittedName>
</protein>
<proteinExistence type="predicted"/>
<dbReference type="GO" id="GO:0031640">
    <property type="term" value="P:killing of cells of another organism"/>
    <property type="evidence" value="ECO:0007669"/>
    <property type="project" value="UniProtKB-KW"/>
</dbReference>
<dbReference type="AlphaFoldDB" id="A0AAD7KNB5"/>
<evidence type="ECO:0000256" key="2">
    <source>
        <dbReference type="ARBA" id="ARBA00022577"/>
    </source>
</evidence>
<dbReference type="PANTHER" id="PTHR33147:SF39">
    <property type="entry name" value="DRO1 PROTEIN-RELATED"/>
    <property type="match status" value="1"/>
</dbReference>
<feature type="chain" id="PRO_5041939513" evidence="4">
    <location>
        <begin position="28"/>
        <end position="76"/>
    </location>
</feature>
<keyword evidence="3" id="KW-1015">Disulfide bond</keyword>
<dbReference type="SUPFAM" id="SSF57095">
    <property type="entry name" value="Scorpion toxin-like"/>
    <property type="match status" value="1"/>
</dbReference>
<dbReference type="InterPro" id="IPR003614">
    <property type="entry name" value="Knottins"/>
</dbReference>
<gene>
    <name evidence="6" type="ORF">O6P43_032289</name>
</gene>
<accession>A0AAD7KNB5</accession>
<dbReference type="InterPro" id="IPR036574">
    <property type="entry name" value="Scorpion_toxin-like_sf"/>
</dbReference>
<keyword evidence="2" id="KW-0295">Fungicide</keyword>
<dbReference type="Pfam" id="PF00304">
    <property type="entry name" value="Gamma-thionin"/>
    <property type="match status" value="1"/>
</dbReference>
<reference evidence="6" key="1">
    <citation type="journal article" date="2023" name="Science">
        <title>Elucidation of the pathway for biosynthesis of saponin adjuvants from the soapbark tree.</title>
        <authorList>
            <person name="Reed J."/>
            <person name="Orme A."/>
            <person name="El-Demerdash A."/>
            <person name="Owen C."/>
            <person name="Martin L.B.B."/>
            <person name="Misra R.C."/>
            <person name="Kikuchi S."/>
            <person name="Rejzek M."/>
            <person name="Martin A.C."/>
            <person name="Harkess A."/>
            <person name="Leebens-Mack J."/>
            <person name="Louveau T."/>
            <person name="Stephenson M.J."/>
            <person name="Osbourn A."/>
        </authorList>
    </citation>
    <scope>NUCLEOTIDE SEQUENCE</scope>
    <source>
        <strain evidence="6">S10</strain>
    </source>
</reference>
<dbReference type="SMART" id="SM00505">
    <property type="entry name" value="Knot1"/>
    <property type="match status" value="1"/>
</dbReference>
<organism evidence="6 7">
    <name type="scientific">Quillaja saponaria</name>
    <name type="common">Soap bark tree</name>
    <dbReference type="NCBI Taxonomy" id="32244"/>
    <lineage>
        <taxon>Eukaryota</taxon>
        <taxon>Viridiplantae</taxon>
        <taxon>Streptophyta</taxon>
        <taxon>Embryophyta</taxon>
        <taxon>Tracheophyta</taxon>
        <taxon>Spermatophyta</taxon>
        <taxon>Magnoliopsida</taxon>
        <taxon>eudicotyledons</taxon>
        <taxon>Gunneridae</taxon>
        <taxon>Pentapetalae</taxon>
        <taxon>rosids</taxon>
        <taxon>fabids</taxon>
        <taxon>Fabales</taxon>
        <taxon>Quillajaceae</taxon>
        <taxon>Quillaja</taxon>
    </lineage>
</organism>
<evidence type="ECO:0000256" key="1">
    <source>
        <dbReference type="ARBA" id="ARBA00022529"/>
    </source>
</evidence>
<feature type="signal peptide" evidence="4">
    <location>
        <begin position="1"/>
        <end position="27"/>
    </location>
</feature>
<evidence type="ECO:0000256" key="3">
    <source>
        <dbReference type="ARBA" id="ARBA00023157"/>
    </source>
</evidence>
<keyword evidence="4" id="KW-0732">Signal</keyword>
<dbReference type="Proteomes" id="UP001163823">
    <property type="component" value="Chromosome 14"/>
</dbReference>
<keyword evidence="1" id="KW-0929">Antimicrobial</keyword>
<name>A0AAD7KNB5_QUISA</name>
<dbReference type="PANTHER" id="PTHR33147">
    <property type="entry name" value="DEFENSIN-LIKE PROTEIN 1"/>
    <property type="match status" value="1"/>
</dbReference>
<evidence type="ECO:0000259" key="5">
    <source>
        <dbReference type="SMART" id="SM00505"/>
    </source>
</evidence>
<comment type="caution">
    <text evidence="6">The sequence shown here is derived from an EMBL/GenBank/DDBJ whole genome shotgun (WGS) entry which is preliminary data.</text>
</comment>
<dbReference type="GO" id="GO:0050832">
    <property type="term" value="P:defense response to fungus"/>
    <property type="evidence" value="ECO:0007669"/>
    <property type="project" value="UniProtKB-KW"/>
</dbReference>
<evidence type="ECO:0000313" key="7">
    <source>
        <dbReference type="Proteomes" id="UP001163823"/>
    </source>
</evidence>
<evidence type="ECO:0000313" key="6">
    <source>
        <dbReference type="EMBL" id="KAJ7942647.1"/>
    </source>
</evidence>
<dbReference type="EMBL" id="JARAOO010000014">
    <property type="protein sequence ID" value="KAJ7942647.1"/>
    <property type="molecule type" value="Genomic_DNA"/>
</dbReference>
<evidence type="ECO:0000256" key="4">
    <source>
        <dbReference type="SAM" id="SignalP"/>
    </source>
</evidence>